<dbReference type="GeneID" id="16070934"/>
<feature type="transmembrane region" description="Helical" evidence="1">
    <location>
        <begin position="225"/>
        <end position="245"/>
    </location>
</feature>
<gene>
    <name evidence="2" type="ORF">PTSG_08586</name>
</gene>
<keyword evidence="1" id="KW-0812">Transmembrane</keyword>
<keyword evidence="3" id="KW-1185">Reference proteome</keyword>
<dbReference type="AlphaFoldDB" id="F2UK40"/>
<protein>
    <submittedName>
        <fullName evidence="2">Uncharacterized protein</fullName>
    </submittedName>
</protein>
<name>F2UK40_SALR5</name>
<accession>F2UK40</accession>
<feature type="transmembrane region" description="Helical" evidence="1">
    <location>
        <begin position="257"/>
        <end position="279"/>
    </location>
</feature>
<dbReference type="eggNOG" id="ENOG502S6HK">
    <property type="taxonomic scope" value="Eukaryota"/>
</dbReference>
<evidence type="ECO:0000313" key="2">
    <source>
        <dbReference type="EMBL" id="EGD77489.1"/>
    </source>
</evidence>
<proteinExistence type="predicted"/>
<dbReference type="Proteomes" id="UP000007799">
    <property type="component" value="Unassembled WGS sequence"/>
</dbReference>
<dbReference type="Pfam" id="PF18761">
    <property type="entry name" value="Heliorhodopsin"/>
    <property type="match status" value="1"/>
</dbReference>
<dbReference type="RefSeq" id="XP_004990377.1">
    <property type="nucleotide sequence ID" value="XM_004990320.1"/>
</dbReference>
<keyword evidence="1" id="KW-1133">Transmembrane helix</keyword>
<dbReference type="OrthoDB" id="2129259at2759"/>
<organism evidence="3">
    <name type="scientific">Salpingoeca rosetta (strain ATCC 50818 / BSB-021)</name>
    <dbReference type="NCBI Taxonomy" id="946362"/>
    <lineage>
        <taxon>Eukaryota</taxon>
        <taxon>Choanoflagellata</taxon>
        <taxon>Craspedida</taxon>
        <taxon>Salpingoecidae</taxon>
        <taxon>Salpingoeca</taxon>
    </lineage>
</organism>
<feature type="transmembrane region" description="Helical" evidence="1">
    <location>
        <begin position="93"/>
        <end position="111"/>
    </location>
</feature>
<evidence type="ECO:0000313" key="3">
    <source>
        <dbReference type="Proteomes" id="UP000007799"/>
    </source>
</evidence>
<dbReference type="InParanoid" id="F2UK40"/>
<feature type="transmembrane region" description="Helical" evidence="1">
    <location>
        <begin position="155"/>
        <end position="173"/>
    </location>
</feature>
<sequence length="288" mass="32508">MSTTESMSSGQRIPAHIHSPRSISSIVVLDIERSTSLFKWNMWTALFNLLTSFIIFALTDQGNYALVFTTYASERGNPEEWAPVVSNKGRSVVGYYSGIFLLLAALDHLLVATVLRRSYEDYLKLAQNPYRWIEYSLSASVMRVQIAQLSGVLDLHLLIAIFGLTMSTMLFGLTQEITTHHLQGQPEKKTLVPFWCGFIPHVISWAIVTSYFFQGVSTGDPPGFVWAIIFILFFCDLTFAINMFLQLKEIGKWKDYLYGEIVYLVLSLTAKQLLAWINYGGTNALNSS</sequence>
<feature type="transmembrane region" description="Helical" evidence="1">
    <location>
        <begin position="194"/>
        <end position="213"/>
    </location>
</feature>
<dbReference type="InterPro" id="IPR041113">
    <property type="entry name" value="Heliorhodopsin"/>
</dbReference>
<dbReference type="EMBL" id="GL832978">
    <property type="protein sequence ID" value="EGD77489.1"/>
    <property type="molecule type" value="Genomic_DNA"/>
</dbReference>
<feature type="transmembrane region" description="Helical" evidence="1">
    <location>
        <begin position="40"/>
        <end position="58"/>
    </location>
</feature>
<keyword evidence="1" id="KW-0472">Membrane</keyword>
<dbReference type="KEGG" id="sre:PTSG_08586"/>
<reference evidence="2" key="1">
    <citation type="submission" date="2009-08" db="EMBL/GenBank/DDBJ databases">
        <title>Annotation of Salpingoeca rosetta.</title>
        <authorList>
            <consortium name="The Broad Institute Genome Sequencing Platform"/>
            <person name="Russ C."/>
            <person name="Cuomo C."/>
            <person name="Burger G."/>
            <person name="Gray M.W."/>
            <person name="Holland P.W.H."/>
            <person name="King N."/>
            <person name="Lang F.B.F."/>
            <person name="Roger A.J."/>
            <person name="Ruiz-Trillo I."/>
            <person name="Young S.K."/>
            <person name="Zeng Q."/>
            <person name="Gargeya S."/>
            <person name="Alvarado L."/>
            <person name="Berlin A."/>
            <person name="Chapman S.B."/>
            <person name="Chen Z."/>
            <person name="Freedman E."/>
            <person name="Gellesch M."/>
            <person name="Goldberg J."/>
            <person name="Griggs A."/>
            <person name="Gujja S."/>
            <person name="Heilman E."/>
            <person name="Heiman D."/>
            <person name="Howarth C."/>
            <person name="Mehta T."/>
            <person name="Neiman D."/>
            <person name="Pearson M."/>
            <person name="Roberts A."/>
            <person name="Saif S."/>
            <person name="Shea T."/>
            <person name="Shenoy N."/>
            <person name="Sisk P."/>
            <person name="Stolte C."/>
            <person name="Sykes S."/>
            <person name="White J."/>
            <person name="Yandava C."/>
            <person name="Haas B."/>
            <person name="Nusbaum C."/>
            <person name="Birren B."/>
        </authorList>
    </citation>
    <scope>NUCLEOTIDE SEQUENCE [LARGE SCALE GENOMIC DNA]</scope>
    <source>
        <strain evidence="2">ATCC 50818</strain>
    </source>
</reference>
<dbReference type="NCBIfam" id="NF038020">
    <property type="entry name" value="HeR"/>
    <property type="match status" value="1"/>
</dbReference>
<evidence type="ECO:0000256" key="1">
    <source>
        <dbReference type="SAM" id="Phobius"/>
    </source>
</evidence>